<name>A0AAN8MUR0_9PEZI</name>
<reference evidence="1 2" key="1">
    <citation type="submission" date="2019-10" db="EMBL/GenBank/DDBJ databases">
        <authorList>
            <person name="Palmer J.M."/>
        </authorList>
    </citation>
    <scope>NUCLEOTIDE SEQUENCE [LARGE SCALE GENOMIC DNA]</scope>
    <source>
        <strain evidence="1 2">TWF718</strain>
    </source>
</reference>
<evidence type="ECO:0000313" key="2">
    <source>
        <dbReference type="Proteomes" id="UP001313282"/>
    </source>
</evidence>
<keyword evidence="2" id="KW-1185">Reference proteome</keyword>
<dbReference type="Proteomes" id="UP001313282">
    <property type="component" value="Unassembled WGS sequence"/>
</dbReference>
<sequence>METPETSTDTPLAEYTSFEDLSPLERHLIAQLRLEEGMPLSHVLRMGTDDAPCPGSGWLGFTNDPGETTYYMGYISMDDQRLICRDKMHTECAMFCVRKRDEAGFQILMLGGKDSLALWPLGTREDGQISVVRGSKDWWGFERTA</sequence>
<organism evidence="1 2">
    <name type="scientific">Orbilia javanica</name>
    <dbReference type="NCBI Taxonomy" id="47235"/>
    <lineage>
        <taxon>Eukaryota</taxon>
        <taxon>Fungi</taxon>
        <taxon>Dikarya</taxon>
        <taxon>Ascomycota</taxon>
        <taxon>Pezizomycotina</taxon>
        <taxon>Orbiliomycetes</taxon>
        <taxon>Orbiliales</taxon>
        <taxon>Orbiliaceae</taxon>
        <taxon>Orbilia</taxon>
    </lineage>
</organism>
<protein>
    <submittedName>
        <fullName evidence="1">Uncharacterized protein</fullName>
    </submittedName>
</protein>
<dbReference type="EMBL" id="JAVHNR010000002">
    <property type="protein sequence ID" value="KAK6351049.1"/>
    <property type="molecule type" value="Genomic_DNA"/>
</dbReference>
<gene>
    <name evidence="1" type="ORF">TWF718_004223</name>
</gene>
<proteinExistence type="predicted"/>
<accession>A0AAN8MUR0</accession>
<comment type="caution">
    <text evidence="1">The sequence shown here is derived from an EMBL/GenBank/DDBJ whole genome shotgun (WGS) entry which is preliminary data.</text>
</comment>
<evidence type="ECO:0000313" key="1">
    <source>
        <dbReference type="EMBL" id="KAK6351049.1"/>
    </source>
</evidence>
<dbReference type="AlphaFoldDB" id="A0AAN8MUR0"/>